<protein>
    <recommendedName>
        <fullName evidence="9">Sugar-binding domain-containing protein</fullName>
    </recommendedName>
</protein>
<keyword evidence="8" id="KW-1185">Reference proteome</keyword>
<evidence type="ECO:0008006" key="9">
    <source>
        <dbReference type="Google" id="ProtNLM"/>
    </source>
</evidence>
<feature type="domain" description="CggR N-terminal DNA binding" evidence="6">
    <location>
        <begin position="18"/>
        <end position="88"/>
    </location>
</feature>
<evidence type="ECO:0000313" key="8">
    <source>
        <dbReference type="Proteomes" id="UP001156102"/>
    </source>
</evidence>
<comment type="caution">
    <text evidence="7">The sequence shown here is derived from an EMBL/GenBank/DDBJ whole genome shotgun (WGS) entry which is preliminary data.</text>
</comment>
<dbReference type="InterPro" id="IPR051054">
    <property type="entry name" value="SorC_transcr_regulators"/>
</dbReference>
<dbReference type="EMBL" id="JANCLT010000013">
    <property type="protein sequence ID" value="MCP8970637.1"/>
    <property type="molecule type" value="Genomic_DNA"/>
</dbReference>
<keyword evidence="3" id="KW-0238">DNA-binding</keyword>
<keyword evidence="2" id="KW-0805">Transcription regulation</keyword>
<dbReference type="InterPro" id="IPR007324">
    <property type="entry name" value="Sugar-bd_dom_put"/>
</dbReference>
<dbReference type="InterPro" id="IPR036390">
    <property type="entry name" value="WH_DNA-bd_sf"/>
</dbReference>
<evidence type="ECO:0000256" key="2">
    <source>
        <dbReference type="ARBA" id="ARBA00023015"/>
    </source>
</evidence>
<dbReference type="Pfam" id="PF04198">
    <property type="entry name" value="Sugar-bind"/>
    <property type="match status" value="1"/>
</dbReference>
<gene>
    <name evidence="7" type="ORF">NK662_19145</name>
</gene>
<evidence type="ECO:0000256" key="3">
    <source>
        <dbReference type="ARBA" id="ARBA00023125"/>
    </source>
</evidence>
<organism evidence="7 8">
    <name type="scientific">Ectobacillus ponti</name>
    <dbReference type="NCBI Taxonomy" id="2961894"/>
    <lineage>
        <taxon>Bacteria</taxon>
        <taxon>Bacillati</taxon>
        <taxon>Bacillota</taxon>
        <taxon>Bacilli</taxon>
        <taxon>Bacillales</taxon>
        <taxon>Bacillaceae</taxon>
        <taxon>Ectobacillus</taxon>
    </lineage>
</organism>
<sequence length="342" mass="37757">MRSWINYAQKLLPDLLPVMQTRWHILQYIRLTQPIGRRNLAASLGMTERVLRSEVQLLKEQNLIDVAPAGMTLTEDGLTLIIEMEEFMREISGLKVLEQKLKETLNLEDVFIVSGDSDESPWVKHEMGRACVSCIRDRLAANTIVAVTGGTTIAAVADMMQLDCKNLHITFVPARGGIGENVENEANTICAKMANHTNSDYRLLYVPDQVSSEVRDSIVTEPSVKTVLEMIRSANLVIHGIGDALTMAQRRNTPETSWNTIVEGHAVGEAFGYYFDEHGHVVHKVLTVGMQLEDLQKIPHVIAVAGGSSKAKAIQAVIKQGHTSLLVTDEGAARELLKGIRS</sequence>
<reference evidence="7" key="1">
    <citation type="submission" date="2022-07" db="EMBL/GenBank/DDBJ databases">
        <authorList>
            <person name="Li W.-J."/>
            <person name="Deng Q.-Q."/>
        </authorList>
    </citation>
    <scope>NUCLEOTIDE SEQUENCE</scope>
    <source>
        <strain evidence="7">SYSU M60031</strain>
    </source>
</reference>
<dbReference type="Gene3D" id="3.40.50.1360">
    <property type="match status" value="1"/>
</dbReference>
<evidence type="ECO:0000259" key="6">
    <source>
        <dbReference type="Pfam" id="PF21715"/>
    </source>
</evidence>
<feature type="domain" description="Sugar-binding" evidence="5">
    <location>
        <begin position="91"/>
        <end position="338"/>
    </location>
</feature>
<evidence type="ECO:0000256" key="1">
    <source>
        <dbReference type="ARBA" id="ARBA00010466"/>
    </source>
</evidence>
<dbReference type="Proteomes" id="UP001156102">
    <property type="component" value="Unassembled WGS sequence"/>
</dbReference>
<keyword evidence="4" id="KW-0804">Transcription</keyword>
<evidence type="ECO:0000313" key="7">
    <source>
        <dbReference type="EMBL" id="MCP8970637.1"/>
    </source>
</evidence>
<dbReference type="Pfam" id="PF21715">
    <property type="entry name" value="CggR_N"/>
    <property type="match status" value="1"/>
</dbReference>
<dbReference type="PANTHER" id="PTHR34294">
    <property type="entry name" value="TRANSCRIPTIONAL REGULATOR-RELATED"/>
    <property type="match status" value="1"/>
</dbReference>
<evidence type="ECO:0000259" key="5">
    <source>
        <dbReference type="Pfam" id="PF04198"/>
    </source>
</evidence>
<dbReference type="InterPro" id="IPR036388">
    <property type="entry name" value="WH-like_DNA-bd_sf"/>
</dbReference>
<dbReference type="InterPro" id="IPR048715">
    <property type="entry name" value="CggR_N"/>
</dbReference>
<dbReference type="GO" id="GO:0003677">
    <property type="term" value="F:DNA binding"/>
    <property type="evidence" value="ECO:0007669"/>
    <property type="project" value="UniProtKB-KW"/>
</dbReference>
<comment type="similarity">
    <text evidence="1">Belongs to the SorC transcriptional regulatory family.</text>
</comment>
<dbReference type="AlphaFoldDB" id="A0AA41X8A2"/>
<dbReference type="GO" id="GO:0030246">
    <property type="term" value="F:carbohydrate binding"/>
    <property type="evidence" value="ECO:0007669"/>
    <property type="project" value="InterPro"/>
</dbReference>
<dbReference type="RefSeq" id="WP_254760560.1">
    <property type="nucleotide sequence ID" value="NZ_JANCLT010000013.1"/>
</dbReference>
<dbReference type="InterPro" id="IPR037171">
    <property type="entry name" value="NagB/RpiA_transferase-like"/>
</dbReference>
<accession>A0AA41X8A2</accession>
<name>A0AA41X8A2_9BACI</name>
<proteinExistence type="inferred from homology"/>
<dbReference type="SUPFAM" id="SSF100950">
    <property type="entry name" value="NagB/RpiA/CoA transferase-like"/>
    <property type="match status" value="1"/>
</dbReference>
<evidence type="ECO:0000256" key="4">
    <source>
        <dbReference type="ARBA" id="ARBA00023163"/>
    </source>
</evidence>
<dbReference type="SUPFAM" id="SSF46785">
    <property type="entry name" value="Winged helix' DNA-binding domain"/>
    <property type="match status" value="1"/>
</dbReference>
<dbReference type="Gene3D" id="1.10.10.10">
    <property type="entry name" value="Winged helix-like DNA-binding domain superfamily/Winged helix DNA-binding domain"/>
    <property type="match status" value="1"/>
</dbReference>
<dbReference type="PANTHER" id="PTHR34294:SF5">
    <property type="entry name" value="CENTRAL GLYCOLYTIC GENES REGULATOR"/>
    <property type="match status" value="1"/>
</dbReference>